<dbReference type="InterPro" id="IPR009057">
    <property type="entry name" value="Homeodomain-like_sf"/>
</dbReference>
<dbReference type="PROSITE" id="PS00041">
    <property type="entry name" value="HTH_ARAC_FAMILY_1"/>
    <property type="match status" value="1"/>
</dbReference>
<dbReference type="AlphaFoldDB" id="A0A1F7FI14"/>
<evidence type="ECO:0000256" key="2">
    <source>
        <dbReference type="ARBA" id="ARBA00023125"/>
    </source>
</evidence>
<dbReference type="PANTHER" id="PTHR43280">
    <property type="entry name" value="ARAC-FAMILY TRANSCRIPTIONAL REGULATOR"/>
    <property type="match status" value="1"/>
</dbReference>
<evidence type="ECO:0000313" key="6">
    <source>
        <dbReference type="EMBL" id="OGK06330.1"/>
    </source>
</evidence>
<dbReference type="InterPro" id="IPR010502">
    <property type="entry name" value="Carb-bd_dom_fam9"/>
</dbReference>
<dbReference type="Gene3D" id="1.10.10.60">
    <property type="entry name" value="Homeodomain-like"/>
    <property type="match status" value="2"/>
</dbReference>
<dbReference type="Pfam" id="PF12833">
    <property type="entry name" value="HTH_18"/>
    <property type="match status" value="1"/>
</dbReference>
<dbReference type="Pfam" id="PF06452">
    <property type="entry name" value="CBM9_1"/>
    <property type="match status" value="1"/>
</dbReference>
<dbReference type="PRINTS" id="PR00032">
    <property type="entry name" value="HTHARAC"/>
</dbReference>
<dbReference type="InterPro" id="IPR018062">
    <property type="entry name" value="HTH_AraC-typ_CS"/>
</dbReference>
<evidence type="ECO:0000256" key="1">
    <source>
        <dbReference type="ARBA" id="ARBA00023015"/>
    </source>
</evidence>
<feature type="transmembrane region" description="Helical" evidence="4">
    <location>
        <begin position="327"/>
        <end position="347"/>
    </location>
</feature>
<keyword evidence="3" id="KW-0804">Transcription</keyword>
<keyword evidence="2" id="KW-0238">DNA-binding</keyword>
<dbReference type="GO" id="GO:0003700">
    <property type="term" value="F:DNA-binding transcription factor activity"/>
    <property type="evidence" value="ECO:0007669"/>
    <property type="project" value="InterPro"/>
</dbReference>
<dbReference type="GO" id="GO:0030246">
    <property type="term" value="F:carbohydrate binding"/>
    <property type="evidence" value="ECO:0007669"/>
    <property type="project" value="InterPro"/>
</dbReference>
<comment type="caution">
    <text evidence="6">The sequence shown here is derived from an EMBL/GenBank/DDBJ whole genome shotgun (WGS) entry which is preliminary data.</text>
</comment>
<sequence>MLSASLVRVAVDVDTNMDAVKKVTFLAGYYKSLDVLKIYRFPEQLPVDTIGIAEKSPYEVLWDISGIPDQDQYRLSFGFAVEYKDGATFTKDMQYGVAKEQFYIIDRNPVLKGITLNSLFMEPAPVVDGALNEWRTCDSAVFHNNDNTITIWSAWDQQRLFFAARVLDDTLVALPHRDFSVSRSGEQFLRNFLWDGVEFDFDFNNNHSEFKDSGDAEICIGVDSSFVGRKDYVVNGGNIERFGAGIAYCVQRMSEGYCVEVAVPWKDAGVRPNNGKTIGFDVINKDRDDTAGYALFSSWSGVQSFNSDNPSEWGNLKLTGNKKPFKALPVASIALCFLLAAVLLVLWRKKPATAPAGNMPATAFSQRGSDEDRIRMIREYIEAHYMTEEFNLKQAADHFKMNYSYFSTLFKDLLGQTFPDYINKKRIEKAKGLLRTTNASITQIALDLGFKTPSYFNKIFKDLEGVTPSDYRGSGIQG</sequence>
<dbReference type="Proteomes" id="UP000179243">
    <property type="component" value="Unassembled WGS sequence"/>
</dbReference>
<organism evidence="6 7">
    <name type="scientific">Candidatus Raymondbacteria bacterium RIFOXYD12_FULL_49_13</name>
    <dbReference type="NCBI Taxonomy" id="1817890"/>
    <lineage>
        <taxon>Bacteria</taxon>
        <taxon>Raymondiibacteriota</taxon>
    </lineage>
</organism>
<reference evidence="6 7" key="1">
    <citation type="journal article" date="2016" name="Nat. Commun.">
        <title>Thousands of microbial genomes shed light on interconnected biogeochemical processes in an aquifer system.</title>
        <authorList>
            <person name="Anantharaman K."/>
            <person name="Brown C.T."/>
            <person name="Hug L.A."/>
            <person name="Sharon I."/>
            <person name="Castelle C.J."/>
            <person name="Probst A.J."/>
            <person name="Thomas B.C."/>
            <person name="Singh A."/>
            <person name="Wilkins M.J."/>
            <person name="Karaoz U."/>
            <person name="Brodie E.L."/>
            <person name="Williams K.H."/>
            <person name="Hubbard S.S."/>
            <person name="Banfield J.F."/>
        </authorList>
    </citation>
    <scope>NUCLEOTIDE SEQUENCE [LARGE SCALE GENOMIC DNA]</scope>
</reference>
<evidence type="ECO:0000256" key="4">
    <source>
        <dbReference type="SAM" id="Phobius"/>
    </source>
</evidence>
<dbReference type="GO" id="GO:0043565">
    <property type="term" value="F:sequence-specific DNA binding"/>
    <property type="evidence" value="ECO:0007669"/>
    <property type="project" value="InterPro"/>
</dbReference>
<protein>
    <recommendedName>
        <fullName evidence="5">HTH araC/xylS-type domain-containing protein</fullName>
    </recommendedName>
</protein>
<gene>
    <name evidence="6" type="ORF">A2519_08650</name>
</gene>
<dbReference type="PROSITE" id="PS01124">
    <property type="entry name" value="HTH_ARAC_FAMILY_2"/>
    <property type="match status" value="1"/>
</dbReference>
<evidence type="ECO:0000256" key="3">
    <source>
        <dbReference type="ARBA" id="ARBA00023163"/>
    </source>
</evidence>
<keyword evidence="4" id="KW-0812">Transmembrane</keyword>
<keyword evidence="1" id="KW-0805">Transcription regulation</keyword>
<dbReference type="SUPFAM" id="SSF46689">
    <property type="entry name" value="Homeodomain-like"/>
    <property type="match status" value="2"/>
</dbReference>
<accession>A0A1F7FI14</accession>
<dbReference type="SUPFAM" id="SSF49344">
    <property type="entry name" value="CBD9-like"/>
    <property type="match status" value="1"/>
</dbReference>
<dbReference type="Gene3D" id="2.60.40.1190">
    <property type="match status" value="1"/>
</dbReference>
<keyword evidence="4" id="KW-0472">Membrane</keyword>
<dbReference type="InterPro" id="IPR020449">
    <property type="entry name" value="Tscrpt_reg_AraC-type_HTH"/>
</dbReference>
<name>A0A1F7FI14_UNCRA</name>
<dbReference type="GO" id="GO:0004553">
    <property type="term" value="F:hydrolase activity, hydrolyzing O-glycosyl compounds"/>
    <property type="evidence" value="ECO:0007669"/>
    <property type="project" value="InterPro"/>
</dbReference>
<dbReference type="EMBL" id="MFYX01000033">
    <property type="protein sequence ID" value="OGK06330.1"/>
    <property type="molecule type" value="Genomic_DNA"/>
</dbReference>
<evidence type="ECO:0000313" key="7">
    <source>
        <dbReference type="Proteomes" id="UP000179243"/>
    </source>
</evidence>
<feature type="domain" description="HTH araC/xylS-type" evidence="5">
    <location>
        <begin position="375"/>
        <end position="474"/>
    </location>
</feature>
<evidence type="ECO:0000259" key="5">
    <source>
        <dbReference type="PROSITE" id="PS01124"/>
    </source>
</evidence>
<keyword evidence="4" id="KW-1133">Transmembrane helix</keyword>
<dbReference type="PANTHER" id="PTHR43280:SF28">
    <property type="entry name" value="HTH-TYPE TRANSCRIPTIONAL ACTIVATOR RHAS"/>
    <property type="match status" value="1"/>
</dbReference>
<dbReference type="GO" id="GO:0016052">
    <property type="term" value="P:carbohydrate catabolic process"/>
    <property type="evidence" value="ECO:0007669"/>
    <property type="project" value="InterPro"/>
</dbReference>
<dbReference type="SMART" id="SM00342">
    <property type="entry name" value="HTH_ARAC"/>
    <property type="match status" value="1"/>
</dbReference>
<dbReference type="InterPro" id="IPR018060">
    <property type="entry name" value="HTH_AraC"/>
</dbReference>
<proteinExistence type="predicted"/>